<dbReference type="PANTHER" id="PTHR33336:SF1">
    <property type="entry name" value="(4S)-4-HYDROXY-5-PHOSPHONOOXYPENTANE-2,3-DIONE ISOMERASE"/>
    <property type="match status" value="1"/>
</dbReference>
<dbReference type="PROSITE" id="PS51725">
    <property type="entry name" value="ABM"/>
    <property type="match status" value="1"/>
</dbReference>
<dbReference type="AlphaFoldDB" id="A0A450UW13"/>
<name>A0A450UW13_9GAMM</name>
<dbReference type="Pfam" id="PF03992">
    <property type="entry name" value="ABM"/>
    <property type="match status" value="1"/>
</dbReference>
<evidence type="ECO:0000313" key="3">
    <source>
        <dbReference type="EMBL" id="VFK15643.1"/>
    </source>
</evidence>
<dbReference type="GO" id="GO:0005829">
    <property type="term" value="C:cytosol"/>
    <property type="evidence" value="ECO:0007669"/>
    <property type="project" value="TreeGrafter"/>
</dbReference>
<dbReference type="InterPro" id="IPR011008">
    <property type="entry name" value="Dimeric_a/b-barrel"/>
</dbReference>
<dbReference type="Gene3D" id="3.30.70.100">
    <property type="match status" value="1"/>
</dbReference>
<feature type="domain" description="ABM" evidence="1">
    <location>
        <begin position="2"/>
        <end position="90"/>
    </location>
</feature>
<proteinExistence type="predicted"/>
<dbReference type="InterPro" id="IPR007138">
    <property type="entry name" value="ABM_dom"/>
</dbReference>
<dbReference type="EMBL" id="CAADFN010000017">
    <property type="protein sequence ID" value="VFK15643.1"/>
    <property type="molecule type" value="Genomic_DNA"/>
</dbReference>
<accession>A0A450UW13</accession>
<protein>
    <submittedName>
        <fullName evidence="2">Autoinducer 2-degrading protein</fullName>
    </submittedName>
</protein>
<evidence type="ECO:0000259" key="1">
    <source>
        <dbReference type="PROSITE" id="PS51725"/>
    </source>
</evidence>
<sequence>MIVTCVSVHVKPENIDDFIEASRENHQGSIAEPGNLRFDVLQSKEDPSRFLLYEAYEDEAGAKAHKNTPHYLAWRKAVDPWMERPREGVPYVAIAP</sequence>
<evidence type="ECO:0000313" key="2">
    <source>
        <dbReference type="EMBL" id="VFJ96710.1"/>
    </source>
</evidence>
<dbReference type="PANTHER" id="PTHR33336">
    <property type="entry name" value="QUINOL MONOOXYGENASE YGIN-RELATED"/>
    <property type="match status" value="1"/>
</dbReference>
<dbReference type="EMBL" id="CAADFH010000062">
    <property type="protein sequence ID" value="VFJ96710.1"/>
    <property type="molecule type" value="Genomic_DNA"/>
</dbReference>
<organism evidence="2">
    <name type="scientific">Candidatus Kentrum sp. LFY</name>
    <dbReference type="NCBI Taxonomy" id="2126342"/>
    <lineage>
        <taxon>Bacteria</taxon>
        <taxon>Pseudomonadati</taxon>
        <taxon>Pseudomonadota</taxon>
        <taxon>Gammaproteobacteria</taxon>
        <taxon>Candidatus Kentrum</taxon>
    </lineage>
</organism>
<dbReference type="InterPro" id="IPR050744">
    <property type="entry name" value="AI-2_Isomerase_LsrG"/>
</dbReference>
<dbReference type="SUPFAM" id="SSF54909">
    <property type="entry name" value="Dimeric alpha+beta barrel"/>
    <property type="match status" value="1"/>
</dbReference>
<dbReference type="GO" id="GO:0016491">
    <property type="term" value="F:oxidoreductase activity"/>
    <property type="evidence" value="ECO:0007669"/>
    <property type="project" value="TreeGrafter"/>
</dbReference>
<reference evidence="2" key="1">
    <citation type="submission" date="2019-02" db="EMBL/GenBank/DDBJ databases">
        <authorList>
            <person name="Gruber-Vodicka R. H."/>
            <person name="Seah K. B. B."/>
        </authorList>
    </citation>
    <scope>NUCLEOTIDE SEQUENCE</scope>
    <source>
        <strain evidence="3">BECK_BY7</strain>
        <strain evidence="2">BECK_M6</strain>
    </source>
</reference>
<gene>
    <name evidence="2" type="ORF">BECKLFY1418A_GA0070994_10629</name>
    <name evidence="3" type="ORF">BECKLFY1418C_GA0070996_10172</name>
</gene>